<dbReference type="PROSITE" id="PS50056">
    <property type="entry name" value="TYR_PHOSPHATASE_2"/>
    <property type="match status" value="1"/>
</dbReference>
<dbReference type="InterPro" id="IPR000242">
    <property type="entry name" value="PTP_cat"/>
</dbReference>
<dbReference type="Pfam" id="PF00102">
    <property type="entry name" value="Y_phosphatase"/>
    <property type="match status" value="1"/>
</dbReference>
<dbReference type="InterPro" id="IPR016130">
    <property type="entry name" value="Tyr_Pase_AS"/>
</dbReference>
<evidence type="ECO:0000313" key="4">
    <source>
        <dbReference type="WBParaSite" id="nRc.2.0.1.t12615-RA"/>
    </source>
</evidence>
<protein>
    <submittedName>
        <fullName evidence="4">Uncharacterized protein</fullName>
    </submittedName>
</protein>
<keyword evidence="3" id="KW-1185">Reference proteome</keyword>
<dbReference type="PROSITE" id="PS00383">
    <property type="entry name" value="TYR_PHOSPHATASE_1"/>
    <property type="match status" value="1"/>
</dbReference>
<dbReference type="WBParaSite" id="nRc.2.0.1.t12615-RA">
    <property type="protein sequence ID" value="nRc.2.0.1.t12615-RA"/>
    <property type="gene ID" value="nRc.2.0.1.g12615"/>
</dbReference>
<evidence type="ECO:0000259" key="2">
    <source>
        <dbReference type="PROSITE" id="PS50056"/>
    </source>
</evidence>
<dbReference type="PANTHER" id="PTHR45706">
    <property type="entry name" value="TYROSINE-PROTEIN PHOSPHATASE"/>
    <property type="match status" value="1"/>
</dbReference>
<dbReference type="PANTHER" id="PTHR45706:SF4">
    <property type="entry name" value="TYROSINE-PROTEIN PHOSPHATASE"/>
    <property type="match status" value="1"/>
</dbReference>
<dbReference type="GO" id="GO:0004725">
    <property type="term" value="F:protein tyrosine phosphatase activity"/>
    <property type="evidence" value="ECO:0007669"/>
    <property type="project" value="InterPro"/>
</dbReference>
<dbReference type="Gene3D" id="3.90.190.10">
    <property type="entry name" value="Protein tyrosine phosphatase superfamily"/>
    <property type="match status" value="1"/>
</dbReference>
<accession>A0A915IEK1</accession>
<dbReference type="InterPro" id="IPR003595">
    <property type="entry name" value="Tyr_Pase_cat"/>
</dbReference>
<sequence>MDKGDLELQWPDHGVPKRPQVFLDFLALVRQTISEMDEEQGVSLSFALLEKMKRGVLKKSPPVLLHCSAGVGRTGVYVLADLMIKCIDSKIPLKPWELVQKLRAQRKGMVQTEEQFVFACETALKYFDNKRY</sequence>
<dbReference type="InterPro" id="IPR029021">
    <property type="entry name" value="Prot-tyrosine_phosphatase-like"/>
</dbReference>
<dbReference type="PROSITE" id="PS50055">
    <property type="entry name" value="TYR_PHOSPHATASE_PTP"/>
    <property type="match status" value="1"/>
</dbReference>
<organism evidence="3 4">
    <name type="scientific">Romanomermis culicivorax</name>
    <name type="common">Nematode worm</name>
    <dbReference type="NCBI Taxonomy" id="13658"/>
    <lineage>
        <taxon>Eukaryota</taxon>
        <taxon>Metazoa</taxon>
        <taxon>Ecdysozoa</taxon>
        <taxon>Nematoda</taxon>
        <taxon>Enoplea</taxon>
        <taxon>Dorylaimia</taxon>
        <taxon>Mermithida</taxon>
        <taxon>Mermithoidea</taxon>
        <taxon>Mermithidae</taxon>
        <taxon>Romanomermis</taxon>
    </lineage>
</organism>
<dbReference type="OMA" id="RINIHHA"/>
<dbReference type="Proteomes" id="UP000887565">
    <property type="component" value="Unplaced"/>
</dbReference>
<evidence type="ECO:0000313" key="3">
    <source>
        <dbReference type="Proteomes" id="UP000887565"/>
    </source>
</evidence>
<dbReference type="SMART" id="SM00404">
    <property type="entry name" value="PTPc_motif"/>
    <property type="match status" value="1"/>
</dbReference>
<feature type="domain" description="Tyrosine specific protein phosphatases" evidence="2">
    <location>
        <begin position="23"/>
        <end position="117"/>
    </location>
</feature>
<reference evidence="4" key="1">
    <citation type="submission" date="2022-11" db="UniProtKB">
        <authorList>
            <consortium name="WormBaseParasite"/>
        </authorList>
    </citation>
    <scope>IDENTIFICATION</scope>
</reference>
<dbReference type="CDD" id="cd00047">
    <property type="entry name" value="PTPc"/>
    <property type="match status" value="1"/>
</dbReference>
<proteinExistence type="predicted"/>
<dbReference type="SUPFAM" id="SSF52799">
    <property type="entry name" value="(Phosphotyrosine protein) phosphatases II"/>
    <property type="match status" value="1"/>
</dbReference>
<feature type="domain" description="Tyrosine-protein phosphatase" evidence="1">
    <location>
        <begin position="1"/>
        <end position="126"/>
    </location>
</feature>
<evidence type="ECO:0000259" key="1">
    <source>
        <dbReference type="PROSITE" id="PS50055"/>
    </source>
</evidence>
<dbReference type="PRINTS" id="PR00700">
    <property type="entry name" value="PRTYPHPHTASE"/>
</dbReference>
<name>A0A915IEK1_ROMCU</name>
<dbReference type="InterPro" id="IPR000387">
    <property type="entry name" value="Tyr_Pase_dom"/>
</dbReference>
<dbReference type="AlphaFoldDB" id="A0A915IEK1"/>